<evidence type="ECO:0000256" key="3">
    <source>
        <dbReference type="ARBA" id="ARBA00022884"/>
    </source>
</evidence>
<evidence type="ECO:0000313" key="9">
    <source>
        <dbReference type="EMBL" id="GLV14762.1"/>
    </source>
</evidence>
<dbReference type="GO" id="GO:0003735">
    <property type="term" value="F:structural constituent of ribosome"/>
    <property type="evidence" value="ECO:0007669"/>
    <property type="project" value="InterPro"/>
</dbReference>
<dbReference type="Pfam" id="PF01281">
    <property type="entry name" value="Ribosomal_L9_N"/>
    <property type="match status" value="1"/>
</dbReference>
<evidence type="ECO:0000313" key="11">
    <source>
        <dbReference type="Proteomes" id="UP000182589"/>
    </source>
</evidence>
<feature type="domain" description="Ribosomal protein L9" evidence="8">
    <location>
        <begin position="13"/>
        <end position="40"/>
    </location>
</feature>
<evidence type="ECO:0000256" key="7">
    <source>
        <dbReference type="HAMAP-Rule" id="MF_00503"/>
    </source>
</evidence>
<dbReference type="InterPro" id="IPR036791">
    <property type="entry name" value="Ribosomal_bL9_C_sf"/>
</dbReference>
<dbReference type="Gene3D" id="3.40.5.10">
    <property type="entry name" value="Ribosomal protein L9, N-terminal domain"/>
    <property type="match status" value="1"/>
</dbReference>
<evidence type="ECO:0000256" key="6">
    <source>
        <dbReference type="ARBA" id="ARBA00035292"/>
    </source>
</evidence>
<dbReference type="PANTHER" id="PTHR21368">
    <property type="entry name" value="50S RIBOSOMAL PROTEIN L9"/>
    <property type="match status" value="1"/>
</dbReference>
<sequence>MKVILLQDVKGQGKQGELKDVSEGYARNFLLPRGLAEEATPAALRELEQKREKDRRHKAQELADAKQLGAQLENQKIVVKTQAGEGGRLFGAITSKHIADAMKQQGFTVDKRKISLGEPIKSLGGHRVTVKLHPEVHVQVLVYVEAE</sequence>
<dbReference type="Proteomes" id="UP000182589">
    <property type="component" value="Unassembled WGS sequence"/>
</dbReference>
<evidence type="ECO:0000313" key="10">
    <source>
        <dbReference type="EMBL" id="SDW87642.1"/>
    </source>
</evidence>
<dbReference type="AlphaFoldDB" id="A0A1H2X433"/>
<dbReference type="InterPro" id="IPR020070">
    <property type="entry name" value="Ribosomal_bL9_N"/>
</dbReference>
<dbReference type="GO" id="GO:1990904">
    <property type="term" value="C:ribonucleoprotein complex"/>
    <property type="evidence" value="ECO:0007669"/>
    <property type="project" value="UniProtKB-KW"/>
</dbReference>
<reference evidence="10" key="1">
    <citation type="submission" date="2016-10" db="EMBL/GenBank/DDBJ databases">
        <authorList>
            <person name="de Groot N.N."/>
        </authorList>
    </citation>
    <scope>NUCLEOTIDE SEQUENCE [LARGE SCALE GENOMIC DNA]</scope>
    <source>
        <strain evidence="10">DSM 12489</strain>
    </source>
</reference>
<gene>
    <name evidence="7" type="primary">rplI</name>
    <name evidence="9" type="ORF">Heshes_24460</name>
    <name evidence="10" type="ORF">SAMN04489725_11833</name>
</gene>
<dbReference type="FunFam" id="3.40.5.10:FF:000002">
    <property type="entry name" value="50S ribosomal protein L9"/>
    <property type="match status" value="1"/>
</dbReference>
<dbReference type="GO" id="GO:0019843">
    <property type="term" value="F:rRNA binding"/>
    <property type="evidence" value="ECO:0007669"/>
    <property type="project" value="UniProtKB-UniRule"/>
</dbReference>
<dbReference type="Pfam" id="PF03948">
    <property type="entry name" value="Ribosomal_L9_C"/>
    <property type="match status" value="1"/>
</dbReference>
<dbReference type="InterPro" id="IPR009027">
    <property type="entry name" value="Ribosomal_bL9/RNase_H1_N"/>
</dbReference>
<dbReference type="SUPFAM" id="SSF55653">
    <property type="entry name" value="Ribosomal protein L9 C-domain"/>
    <property type="match status" value="1"/>
</dbReference>
<dbReference type="InterPro" id="IPR020069">
    <property type="entry name" value="Ribosomal_bL9_C"/>
</dbReference>
<reference evidence="11" key="2">
    <citation type="submission" date="2016-10" db="EMBL/GenBank/DDBJ databases">
        <authorList>
            <person name="Varghese N."/>
        </authorList>
    </citation>
    <scope>NUCLEOTIDE SEQUENCE [LARGE SCALE GENOMIC DNA]</scope>
    <source>
        <strain evidence="11">DSM 12489</strain>
    </source>
</reference>
<dbReference type="InterPro" id="IPR036935">
    <property type="entry name" value="Ribosomal_bL9_N_sf"/>
</dbReference>
<dbReference type="NCBIfam" id="TIGR00158">
    <property type="entry name" value="L9"/>
    <property type="match status" value="1"/>
</dbReference>
<dbReference type="RefSeq" id="WP_074693589.1">
    <property type="nucleotide sequence ID" value="NZ_BSRA01000016.1"/>
</dbReference>
<evidence type="ECO:0000256" key="2">
    <source>
        <dbReference type="ARBA" id="ARBA00022730"/>
    </source>
</evidence>
<organism evidence="10 11">
    <name type="scientific">Alicyclobacillus hesperidum</name>
    <dbReference type="NCBI Taxonomy" id="89784"/>
    <lineage>
        <taxon>Bacteria</taxon>
        <taxon>Bacillati</taxon>
        <taxon>Bacillota</taxon>
        <taxon>Bacilli</taxon>
        <taxon>Bacillales</taxon>
        <taxon>Alicyclobacillaceae</taxon>
        <taxon>Alicyclobacillus</taxon>
    </lineage>
</organism>
<proteinExistence type="inferred from homology"/>
<accession>A0A1H2X433</accession>
<keyword evidence="2 7" id="KW-0699">rRNA-binding</keyword>
<dbReference type="GO" id="GO:0006412">
    <property type="term" value="P:translation"/>
    <property type="evidence" value="ECO:0007669"/>
    <property type="project" value="UniProtKB-UniRule"/>
</dbReference>
<protein>
    <recommendedName>
        <fullName evidence="6 7">Large ribosomal subunit protein bL9</fullName>
    </recommendedName>
</protein>
<keyword evidence="11" id="KW-1185">Reference proteome</keyword>
<name>A0A1H2X433_9BACL</name>
<comment type="function">
    <text evidence="7">Binds to the 23S rRNA.</text>
</comment>
<evidence type="ECO:0000259" key="8">
    <source>
        <dbReference type="PROSITE" id="PS00651"/>
    </source>
</evidence>
<keyword evidence="5 7" id="KW-0687">Ribonucleoprotein</keyword>
<dbReference type="PROSITE" id="PS00651">
    <property type="entry name" value="RIBOSOMAL_L9"/>
    <property type="match status" value="1"/>
</dbReference>
<dbReference type="InterPro" id="IPR020594">
    <property type="entry name" value="Ribosomal_bL9_bac/chp"/>
</dbReference>
<evidence type="ECO:0000256" key="1">
    <source>
        <dbReference type="ARBA" id="ARBA00010605"/>
    </source>
</evidence>
<dbReference type="Proteomes" id="UP001157137">
    <property type="component" value="Unassembled WGS sequence"/>
</dbReference>
<dbReference type="SUPFAM" id="SSF55658">
    <property type="entry name" value="L9 N-domain-like"/>
    <property type="match status" value="1"/>
</dbReference>
<dbReference type="InterPro" id="IPR000244">
    <property type="entry name" value="Ribosomal_bL9"/>
</dbReference>
<dbReference type="Gene3D" id="3.10.430.100">
    <property type="entry name" value="Ribosomal protein L9, C-terminal domain"/>
    <property type="match status" value="1"/>
</dbReference>
<keyword evidence="4 7" id="KW-0689">Ribosomal protein</keyword>
<dbReference type="EMBL" id="BSRA01000016">
    <property type="protein sequence ID" value="GLV14762.1"/>
    <property type="molecule type" value="Genomic_DNA"/>
</dbReference>
<keyword evidence="3 7" id="KW-0694">RNA-binding</keyword>
<reference evidence="9" key="3">
    <citation type="submission" date="2023-02" db="EMBL/GenBank/DDBJ databases">
        <title>Proposal of a novel subspecies: Alicyclobacillus hesperidum subspecies aegle.</title>
        <authorList>
            <person name="Goto K."/>
            <person name="Fujii T."/>
            <person name="Yasui K."/>
            <person name="Mochida K."/>
            <person name="Kato-Tanaka Y."/>
            <person name="Morohoshi S."/>
            <person name="An S.Y."/>
            <person name="Kasai H."/>
            <person name="Yokota A."/>
        </authorList>
    </citation>
    <scope>NUCLEOTIDE SEQUENCE</scope>
    <source>
        <strain evidence="9">DSM 12766</strain>
    </source>
</reference>
<dbReference type="STRING" id="89784.SAMN04489725_11833"/>
<evidence type="ECO:0000256" key="5">
    <source>
        <dbReference type="ARBA" id="ARBA00023274"/>
    </source>
</evidence>
<dbReference type="EMBL" id="FNOJ01000018">
    <property type="protein sequence ID" value="SDW87642.1"/>
    <property type="molecule type" value="Genomic_DNA"/>
</dbReference>
<comment type="similarity">
    <text evidence="1 7">Belongs to the bacterial ribosomal protein bL9 family.</text>
</comment>
<dbReference type="HAMAP" id="MF_00503">
    <property type="entry name" value="Ribosomal_bL9"/>
    <property type="match status" value="1"/>
</dbReference>
<dbReference type="GO" id="GO:0005840">
    <property type="term" value="C:ribosome"/>
    <property type="evidence" value="ECO:0007669"/>
    <property type="project" value="UniProtKB-KW"/>
</dbReference>
<evidence type="ECO:0000256" key="4">
    <source>
        <dbReference type="ARBA" id="ARBA00022980"/>
    </source>
</evidence>